<dbReference type="InterPro" id="IPR036640">
    <property type="entry name" value="ABC1_TM_sf"/>
</dbReference>
<keyword evidence="5 7" id="KW-1133">Transmembrane helix</keyword>
<keyword evidence="3" id="KW-0547">Nucleotide-binding</keyword>
<proteinExistence type="predicted"/>
<evidence type="ECO:0000256" key="7">
    <source>
        <dbReference type="SAM" id="Phobius"/>
    </source>
</evidence>
<feature type="domain" description="ABC transporter" evidence="8">
    <location>
        <begin position="348"/>
        <end position="605"/>
    </location>
</feature>
<dbReference type="Pfam" id="PF00005">
    <property type="entry name" value="ABC_tran"/>
    <property type="match status" value="1"/>
</dbReference>
<gene>
    <name evidence="10" type="ORF">SAMN05720606_1116</name>
</gene>
<keyword evidence="4 10" id="KW-0067">ATP-binding</keyword>
<dbReference type="PANTHER" id="PTHR43394:SF1">
    <property type="entry name" value="ATP-BINDING CASSETTE SUB-FAMILY B MEMBER 10, MITOCHONDRIAL"/>
    <property type="match status" value="1"/>
</dbReference>
<accession>A0A1G5JGP3</accession>
<dbReference type="AlphaFoldDB" id="A0A1G5JGP3"/>
<dbReference type="InterPro" id="IPR003439">
    <property type="entry name" value="ABC_transporter-like_ATP-bd"/>
</dbReference>
<dbReference type="GO" id="GO:0005886">
    <property type="term" value="C:plasma membrane"/>
    <property type="evidence" value="ECO:0007669"/>
    <property type="project" value="UniProtKB-SubCell"/>
</dbReference>
<feature type="transmembrane region" description="Helical" evidence="7">
    <location>
        <begin position="29"/>
        <end position="48"/>
    </location>
</feature>
<dbReference type="PROSITE" id="PS50893">
    <property type="entry name" value="ABC_TRANSPORTER_2"/>
    <property type="match status" value="1"/>
</dbReference>
<evidence type="ECO:0000256" key="2">
    <source>
        <dbReference type="ARBA" id="ARBA00022692"/>
    </source>
</evidence>
<sequence>MLADQTITDKRTYKPAQILLRLWTLTGKYRMFIIPLLIAALAASLVEVGYLESIRRLVKGAAESQFSLIYSGLIIGVFIVVLRAIVSLFTTWLETIYQQKTQVFVQSRLLHSLARTDTQELAKYHTGDLTSRVWTSATEAQKGINQHGIELTKNIIQLVLAFAYFSWVSLPLTMAIIAFTLIYPLVTAGLGRKLQREHDRLNASAAARDELLTDIIQAPVEIRSYGLSGYMQRQFSGRMNQVFKRTMSVSVLQRLTEAAGRVSTYGGMILILYLGGLQVLHGHMDVGGLAAFLVASSQLTRPIEALSGLWSQIIGSASQAARIFEILDLEKKKPAAVQPQHKFMTEGVHVDRIFYRYSEQEEVLSNISFTAAKGKLTVITGPSGCGKTTLLNVIAGLNAPASGSIQMNNPNDSNHSNNSAIAYKDSVGLAALKYPDQDIERDIKHVYVPQQAFIFSGTVEENIRFGAEGLSAEEVQLAARMTHAHDAIMNQTEGYKTELQPQGGHMSGGELQRISLARALLRKPEILLLDEPTSSQDPWHEQQLNELFTVLAGEYDTTIIAVSHRLSLIERSDQVIYMQDGEVVDIGTHRELLNRENGYLAYLAEQGAEERIYGEVPEQL</sequence>
<dbReference type="InterPro" id="IPR011527">
    <property type="entry name" value="ABC1_TM_dom"/>
</dbReference>
<evidence type="ECO:0000256" key="6">
    <source>
        <dbReference type="ARBA" id="ARBA00023136"/>
    </source>
</evidence>
<dbReference type="GO" id="GO:0015421">
    <property type="term" value="F:ABC-type oligopeptide transporter activity"/>
    <property type="evidence" value="ECO:0007669"/>
    <property type="project" value="TreeGrafter"/>
</dbReference>
<feature type="transmembrane region" description="Helical" evidence="7">
    <location>
        <begin position="161"/>
        <end position="186"/>
    </location>
</feature>
<dbReference type="InterPro" id="IPR027417">
    <property type="entry name" value="P-loop_NTPase"/>
</dbReference>
<evidence type="ECO:0000259" key="9">
    <source>
        <dbReference type="PROSITE" id="PS50929"/>
    </source>
</evidence>
<dbReference type="Gene3D" id="3.40.50.300">
    <property type="entry name" value="P-loop containing nucleotide triphosphate hydrolases"/>
    <property type="match status" value="1"/>
</dbReference>
<keyword evidence="2 7" id="KW-0812">Transmembrane</keyword>
<dbReference type="InterPro" id="IPR017871">
    <property type="entry name" value="ABC_transporter-like_CS"/>
</dbReference>
<dbReference type="Gene3D" id="1.20.1560.10">
    <property type="entry name" value="ABC transporter type 1, transmembrane domain"/>
    <property type="match status" value="1"/>
</dbReference>
<name>A0A1G5JGP3_9BACL</name>
<dbReference type="SUPFAM" id="SSF52540">
    <property type="entry name" value="P-loop containing nucleoside triphosphate hydrolases"/>
    <property type="match status" value="1"/>
</dbReference>
<evidence type="ECO:0000256" key="3">
    <source>
        <dbReference type="ARBA" id="ARBA00022741"/>
    </source>
</evidence>
<keyword evidence="11" id="KW-1185">Reference proteome</keyword>
<keyword evidence="6 7" id="KW-0472">Membrane</keyword>
<evidence type="ECO:0000313" key="10">
    <source>
        <dbReference type="EMBL" id="SCY87081.1"/>
    </source>
</evidence>
<dbReference type="SMART" id="SM00382">
    <property type="entry name" value="AAA"/>
    <property type="match status" value="1"/>
</dbReference>
<dbReference type="CDD" id="cd07346">
    <property type="entry name" value="ABC_6TM_exporters"/>
    <property type="match status" value="1"/>
</dbReference>
<dbReference type="GO" id="GO:0016887">
    <property type="term" value="F:ATP hydrolysis activity"/>
    <property type="evidence" value="ECO:0007669"/>
    <property type="project" value="InterPro"/>
</dbReference>
<comment type="subcellular location">
    <subcellularLocation>
        <location evidence="1">Cell membrane</location>
        <topology evidence="1">Multi-pass membrane protein</topology>
    </subcellularLocation>
</comment>
<evidence type="ECO:0000256" key="5">
    <source>
        <dbReference type="ARBA" id="ARBA00022989"/>
    </source>
</evidence>
<dbReference type="Pfam" id="PF00664">
    <property type="entry name" value="ABC_membrane"/>
    <property type="match status" value="1"/>
</dbReference>
<dbReference type="InterPro" id="IPR003593">
    <property type="entry name" value="AAA+_ATPase"/>
</dbReference>
<evidence type="ECO:0000259" key="8">
    <source>
        <dbReference type="PROSITE" id="PS50893"/>
    </source>
</evidence>
<protein>
    <submittedName>
        <fullName evidence="10">ATP-binding cassette, subfamily B</fullName>
    </submittedName>
</protein>
<feature type="domain" description="ABC transmembrane type-1" evidence="9">
    <location>
        <begin position="36"/>
        <end position="315"/>
    </location>
</feature>
<dbReference type="PANTHER" id="PTHR43394">
    <property type="entry name" value="ATP-DEPENDENT PERMEASE MDL1, MITOCHONDRIAL"/>
    <property type="match status" value="1"/>
</dbReference>
<dbReference type="GO" id="GO:0005524">
    <property type="term" value="F:ATP binding"/>
    <property type="evidence" value="ECO:0007669"/>
    <property type="project" value="UniProtKB-KW"/>
</dbReference>
<reference evidence="11" key="1">
    <citation type="submission" date="2016-10" db="EMBL/GenBank/DDBJ databases">
        <authorList>
            <person name="Varghese N."/>
            <person name="Submissions S."/>
        </authorList>
    </citation>
    <scope>NUCLEOTIDE SEQUENCE [LARGE SCALE GENOMIC DNA]</scope>
    <source>
        <strain evidence="11">BL9</strain>
    </source>
</reference>
<dbReference type="RefSeq" id="WP_090921792.1">
    <property type="nucleotide sequence ID" value="NZ_FMVM01000011.1"/>
</dbReference>
<dbReference type="STRING" id="582692.SAMN05720606_1116"/>
<dbReference type="PROSITE" id="PS50929">
    <property type="entry name" value="ABC_TM1F"/>
    <property type="match status" value="1"/>
</dbReference>
<dbReference type="InterPro" id="IPR039421">
    <property type="entry name" value="Type_1_exporter"/>
</dbReference>
<feature type="transmembrane region" description="Helical" evidence="7">
    <location>
        <begin position="68"/>
        <end position="93"/>
    </location>
</feature>
<dbReference type="Proteomes" id="UP000198538">
    <property type="component" value="Unassembled WGS sequence"/>
</dbReference>
<evidence type="ECO:0000313" key="11">
    <source>
        <dbReference type="Proteomes" id="UP000198538"/>
    </source>
</evidence>
<dbReference type="PROSITE" id="PS00211">
    <property type="entry name" value="ABC_TRANSPORTER_1"/>
    <property type="match status" value="1"/>
</dbReference>
<evidence type="ECO:0000256" key="4">
    <source>
        <dbReference type="ARBA" id="ARBA00022840"/>
    </source>
</evidence>
<dbReference type="EMBL" id="FMVM01000011">
    <property type="protein sequence ID" value="SCY87081.1"/>
    <property type="molecule type" value="Genomic_DNA"/>
</dbReference>
<organism evidence="10 11">
    <name type="scientific">Paenibacillus polysaccharolyticus</name>
    <dbReference type="NCBI Taxonomy" id="582692"/>
    <lineage>
        <taxon>Bacteria</taxon>
        <taxon>Bacillati</taxon>
        <taxon>Bacillota</taxon>
        <taxon>Bacilli</taxon>
        <taxon>Bacillales</taxon>
        <taxon>Paenibacillaceae</taxon>
        <taxon>Paenibacillus</taxon>
    </lineage>
</organism>
<evidence type="ECO:0000256" key="1">
    <source>
        <dbReference type="ARBA" id="ARBA00004651"/>
    </source>
</evidence>
<dbReference type="SUPFAM" id="SSF90123">
    <property type="entry name" value="ABC transporter transmembrane region"/>
    <property type="match status" value="1"/>
</dbReference>